<keyword evidence="8" id="KW-0067">ATP-binding</keyword>
<dbReference type="PANTHER" id="PTHR48085:SF5">
    <property type="entry name" value="CADMIUM_ZINC-TRANSPORTING ATPASE HMA4-RELATED"/>
    <property type="match status" value="1"/>
</dbReference>
<dbReference type="Gene3D" id="1.20.120.520">
    <property type="entry name" value="nmb1532 protein domain like"/>
    <property type="match status" value="1"/>
</dbReference>
<dbReference type="SUPFAM" id="SSF81665">
    <property type="entry name" value="Calcium ATPase, transmembrane domain M"/>
    <property type="match status" value="1"/>
</dbReference>
<proteinExistence type="inferred from homology"/>
<dbReference type="Pfam" id="PF00702">
    <property type="entry name" value="Hydrolase"/>
    <property type="match status" value="1"/>
</dbReference>
<dbReference type="SFLD" id="SFLDF00027">
    <property type="entry name" value="p-type_atpase"/>
    <property type="match status" value="1"/>
</dbReference>
<evidence type="ECO:0000256" key="6">
    <source>
        <dbReference type="ARBA" id="ARBA00022989"/>
    </source>
</evidence>
<dbReference type="PANTHER" id="PTHR48085">
    <property type="entry name" value="CADMIUM/ZINC-TRANSPORTING ATPASE HMA2-RELATED"/>
    <property type="match status" value="1"/>
</dbReference>
<dbReference type="AlphaFoldDB" id="A0A6P2BT11"/>
<accession>A0A6P2BT11</accession>
<evidence type="ECO:0000256" key="4">
    <source>
        <dbReference type="ARBA" id="ARBA00022723"/>
    </source>
</evidence>
<feature type="transmembrane region" description="Helical" evidence="8">
    <location>
        <begin position="265"/>
        <end position="286"/>
    </location>
</feature>
<keyword evidence="6 8" id="KW-1133">Transmembrane helix</keyword>
<dbReference type="InterPro" id="IPR051014">
    <property type="entry name" value="Cation_Transport_ATPase_IB"/>
</dbReference>
<feature type="transmembrane region" description="Helical" evidence="8">
    <location>
        <begin position="47"/>
        <end position="64"/>
    </location>
</feature>
<evidence type="ECO:0000256" key="2">
    <source>
        <dbReference type="ARBA" id="ARBA00006024"/>
    </source>
</evidence>
<dbReference type="Gene3D" id="3.40.50.1000">
    <property type="entry name" value="HAD superfamily/HAD-like"/>
    <property type="match status" value="1"/>
</dbReference>
<keyword evidence="3 8" id="KW-0812">Transmembrane</keyword>
<dbReference type="InterPro" id="IPR001757">
    <property type="entry name" value="P_typ_ATPase"/>
</dbReference>
<dbReference type="GO" id="GO:0015086">
    <property type="term" value="F:cadmium ion transmembrane transporter activity"/>
    <property type="evidence" value="ECO:0007669"/>
    <property type="project" value="TreeGrafter"/>
</dbReference>
<dbReference type="InterPro" id="IPR059000">
    <property type="entry name" value="ATPase_P-type_domA"/>
</dbReference>
<dbReference type="SUPFAM" id="SSF81653">
    <property type="entry name" value="Calcium ATPase, transduction domain A"/>
    <property type="match status" value="1"/>
</dbReference>
<keyword evidence="11" id="KW-0378">Hydrolase</keyword>
<comment type="subcellular location">
    <subcellularLocation>
        <location evidence="1">Cell membrane</location>
        <topology evidence="1">Multi-pass membrane protein</topology>
    </subcellularLocation>
</comment>
<evidence type="ECO:0000259" key="9">
    <source>
        <dbReference type="Pfam" id="PF00122"/>
    </source>
</evidence>
<organism evidence="11 12">
    <name type="scientific">Trebonia kvetii</name>
    <dbReference type="NCBI Taxonomy" id="2480626"/>
    <lineage>
        <taxon>Bacteria</taxon>
        <taxon>Bacillati</taxon>
        <taxon>Actinomycetota</taxon>
        <taxon>Actinomycetes</taxon>
        <taxon>Streptosporangiales</taxon>
        <taxon>Treboniaceae</taxon>
        <taxon>Trebonia</taxon>
    </lineage>
</organism>
<dbReference type="SFLD" id="SFLDG00002">
    <property type="entry name" value="C1.7:_P-type_atpase_like"/>
    <property type="match status" value="1"/>
</dbReference>
<dbReference type="InterPro" id="IPR044492">
    <property type="entry name" value="P_typ_ATPase_HD_dom"/>
</dbReference>
<dbReference type="InterPro" id="IPR027256">
    <property type="entry name" value="P-typ_ATPase_IB"/>
</dbReference>
<dbReference type="GO" id="GO:0046872">
    <property type="term" value="F:metal ion binding"/>
    <property type="evidence" value="ECO:0007669"/>
    <property type="project" value="UniProtKB-KW"/>
</dbReference>
<gene>
    <name evidence="11" type="primary">cadA</name>
    <name evidence="11" type="ORF">EAS64_31695</name>
</gene>
<dbReference type="CDD" id="cd12108">
    <property type="entry name" value="Hr-like"/>
    <property type="match status" value="1"/>
</dbReference>
<dbReference type="InterPro" id="IPR012312">
    <property type="entry name" value="Hemerythrin-like"/>
</dbReference>
<keyword evidence="5" id="KW-1278">Translocase</keyword>
<dbReference type="InterPro" id="IPR008250">
    <property type="entry name" value="ATPase_P-typ_transduc_dom_A_sf"/>
</dbReference>
<dbReference type="NCBIfam" id="TIGR01512">
    <property type="entry name" value="ATPase-IB2_Cd"/>
    <property type="match status" value="1"/>
</dbReference>
<feature type="transmembrane region" description="Helical" evidence="8">
    <location>
        <begin position="71"/>
        <end position="88"/>
    </location>
</feature>
<dbReference type="GO" id="GO:0019829">
    <property type="term" value="F:ATPase-coupled monoatomic cation transmembrane transporter activity"/>
    <property type="evidence" value="ECO:0007669"/>
    <property type="project" value="InterPro"/>
</dbReference>
<dbReference type="InterPro" id="IPR036412">
    <property type="entry name" value="HAD-like_sf"/>
</dbReference>
<keyword evidence="4 8" id="KW-0479">Metal-binding</keyword>
<dbReference type="InterPro" id="IPR018303">
    <property type="entry name" value="ATPase_P-typ_P_site"/>
</dbReference>
<dbReference type="Proteomes" id="UP000460272">
    <property type="component" value="Unassembled WGS sequence"/>
</dbReference>
<dbReference type="EMBL" id="RPFW01000006">
    <property type="protein sequence ID" value="TVZ02090.1"/>
    <property type="molecule type" value="Genomic_DNA"/>
</dbReference>
<dbReference type="Gene3D" id="2.70.150.10">
    <property type="entry name" value="Calcium-transporting ATPase, cytoplasmic transduction domain A"/>
    <property type="match status" value="1"/>
</dbReference>
<dbReference type="NCBIfam" id="TIGR01494">
    <property type="entry name" value="ATPase_P-type"/>
    <property type="match status" value="2"/>
</dbReference>
<dbReference type="Pfam" id="PF00122">
    <property type="entry name" value="E1-E2_ATPase"/>
    <property type="match status" value="1"/>
</dbReference>
<comment type="caution">
    <text evidence="11">The sequence shown here is derived from an EMBL/GenBank/DDBJ whole genome shotgun (WGS) entry which is preliminary data.</text>
</comment>
<evidence type="ECO:0000256" key="1">
    <source>
        <dbReference type="ARBA" id="ARBA00004651"/>
    </source>
</evidence>
<sequence length="778" mass="80037">MGSGLFRAAAARLSRRSAAVLLALTAAGLAAGGVAWLAGAGGTADVAWLAAAACGLGYALWSAADSIRRGRLGVDVIALLALAGAVAVRELLAAAVISVMLTSGRALEAWAALRARHDLSALLDRAPRTARRSRADRVEVVPLEEIAAGDMVLVAPGDVVPVDGIVAAGVAVLDESALTGEVRPAERVQGDPVASGVVNAGGPFSLRASGSAAESTYAGIVRLVSEAENSQAPFVRLADRYAMWFLPLTLAVAGIAWALGGPARAVAVLVVATPCPLILAAPVALVSGLSAAARRGVVVKSGGVLERLAGCTTLVLDKTGTLTVGQPEVTAVIPAGTGCPDQEEILSLAASLDQVSGHVLAAAVVRAAAEHGSPISRPAAVTEVAGQGITGTVGGRVVRLGRAGWVGAAETEPWVRAARRRVRLDGALTVFAAVDGQPAGVLLLEDRIRPDARQTIRAVRQGGISRIVLATGDRAEAADAVGALTGVDEVIAELTPEDKLDVVRREQRLAPVIMTGDGINDAPALALADVGIAMGARGSTASSQAADAVLTVDQIGRLGEVAVIARRTRRIALESVMAGMGMSLAAMGVAAAGMLPAVWGALLQEAIDVAVILNALRALRPAAPEVRLTAADTGLTRRFRAEHEAIRTDIDQLRTVAETLTEPGAMARVRRMCELLTSEVWPHEHAEESDLYPALNRVLGGVDPTAPMSRAHAEIAVQIARLGRLADDIGEREPDDTDIAELRGLLYGLHAILRLHTAQEDETYLSLGDNTDTGRPAA</sequence>
<reference evidence="11 12" key="1">
    <citation type="submission" date="2018-11" db="EMBL/GenBank/DDBJ databases">
        <title>Trebonia kvetii gen.nov., sp.nov., a novel acidophilic actinobacterium, and proposal of the new actinobacterial family Treboniaceae fam. nov.</title>
        <authorList>
            <person name="Rapoport D."/>
            <person name="Sagova-Mareckova M."/>
            <person name="Sedlacek I."/>
            <person name="Provaznik J."/>
            <person name="Kralova S."/>
            <person name="Pavlinic D."/>
            <person name="Benes V."/>
            <person name="Kopecky J."/>
        </authorList>
    </citation>
    <scope>NUCLEOTIDE SEQUENCE [LARGE SCALE GENOMIC DNA]</scope>
    <source>
        <strain evidence="11 12">15Tr583</strain>
    </source>
</reference>
<dbReference type="GO" id="GO:0016887">
    <property type="term" value="F:ATP hydrolysis activity"/>
    <property type="evidence" value="ECO:0007669"/>
    <property type="project" value="InterPro"/>
</dbReference>
<dbReference type="NCBIfam" id="TIGR01525">
    <property type="entry name" value="ATPase-IB_hvy"/>
    <property type="match status" value="1"/>
</dbReference>
<feature type="domain" description="Hemerythrin-like" evidence="10">
    <location>
        <begin position="636"/>
        <end position="765"/>
    </location>
</feature>
<evidence type="ECO:0000313" key="11">
    <source>
        <dbReference type="EMBL" id="TVZ02090.1"/>
    </source>
</evidence>
<dbReference type="InterPro" id="IPR023298">
    <property type="entry name" value="ATPase_P-typ_TM_dom_sf"/>
</dbReference>
<dbReference type="PRINTS" id="PR00120">
    <property type="entry name" value="HATPASE"/>
</dbReference>
<dbReference type="SUPFAM" id="SSF56784">
    <property type="entry name" value="HAD-like"/>
    <property type="match status" value="1"/>
</dbReference>
<dbReference type="InterPro" id="IPR023214">
    <property type="entry name" value="HAD_sf"/>
</dbReference>
<dbReference type="SFLD" id="SFLDS00003">
    <property type="entry name" value="Haloacid_Dehalogenase"/>
    <property type="match status" value="1"/>
</dbReference>
<evidence type="ECO:0000256" key="3">
    <source>
        <dbReference type="ARBA" id="ARBA00022692"/>
    </source>
</evidence>
<protein>
    <submittedName>
        <fullName evidence="11">Cadmium-translocating P-type ATPase</fullName>
        <ecNumber evidence="11">3.6.3.3</ecNumber>
    </submittedName>
</protein>
<dbReference type="InterPro" id="IPR023299">
    <property type="entry name" value="ATPase_P-typ_cyto_dom_N"/>
</dbReference>
<keyword evidence="7 8" id="KW-0472">Membrane</keyword>
<dbReference type="Gene3D" id="3.40.1110.10">
    <property type="entry name" value="Calcium-transporting ATPase, cytoplasmic domain N"/>
    <property type="match status" value="1"/>
</dbReference>
<dbReference type="GO" id="GO:0005524">
    <property type="term" value="F:ATP binding"/>
    <property type="evidence" value="ECO:0007669"/>
    <property type="project" value="UniProtKB-UniRule"/>
</dbReference>
<evidence type="ECO:0000256" key="7">
    <source>
        <dbReference type="ARBA" id="ARBA00023136"/>
    </source>
</evidence>
<evidence type="ECO:0000313" key="12">
    <source>
        <dbReference type="Proteomes" id="UP000460272"/>
    </source>
</evidence>
<dbReference type="PRINTS" id="PR00119">
    <property type="entry name" value="CATATPASE"/>
</dbReference>
<keyword evidence="8" id="KW-1003">Cell membrane</keyword>
<evidence type="ECO:0000256" key="8">
    <source>
        <dbReference type="RuleBase" id="RU362081"/>
    </source>
</evidence>
<dbReference type="OrthoDB" id="7059309at2"/>
<feature type="transmembrane region" description="Helical" evidence="8">
    <location>
        <begin position="241"/>
        <end position="259"/>
    </location>
</feature>
<dbReference type="PROSITE" id="PS00154">
    <property type="entry name" value="ATPASE_E1_E2"/>
    <property type="match status" value="1"/>
</dbReference>
<dbReference type="EC" id="3.6.3.3" evidence="11"/>
<keyword evidence="12" id="KW-1185">Reference proteome</keyword>
<evidence type="ECO:0000256" key="5">
    <source>
        <dbReference type="ARBA" id="ARBA00022967"/>
    </source>
</evidence>
<keyword evidence="8" id="KW-0547">Nucleotide-binding</keyword>
<name>A0A6P2BT11_9ACTN</name>
<feature type="domain" description="P-type ATPase A" evidence="9">
    <location>
        <begin position="126"/>
        <end position="224"/>
    </location>
</feature>
<dbReference type="GO" id="GO:0005886">
    <property type="term" value="C:plasma membrane"/>
    <property type="evidence" value="ECO:0007669"/>
    <property type="project" value="UniProtKB-SubCell"/>
</dbReference>
<comment type="similarity">
    <text evidence="2 8">Belongs to the cation transport ATPase (P-type) (TC 3.A.3) family. Type IB subfamily.</text>
</comment>
<evidence type="ECO:0000259" key="10">
    <source>
        <dbReference type="Pfam" id="PF01814"/>
    </source>
</evidence>
<dbReference type="Pfam" id="PF01814">
    <property type="entry name" value="Hemerythrin"/>
    <property type="match status" value="1"/>
</dbReference>